<reference evidence="2" key="2">
    <citation type="submission" date="2015-01" db="EMBL/GenBank/DDBJ databases">
        <title>Evolutionary Origins and Diversification of the Mycorrhizal Mutualists.</title>
        <authorList>
            <consortium name="DOE Joint Genome Institute"/>
            <consortium name="Mycorrhizal Genomics Consortium"/>
            <person name="Kohler A."/>
            <person name="Kuo A."/>
            <person name="Nagy L.G."/>
            <person name="Floudas D."/>
            <person name="Copeland A."/>
            <person name="Barry K.W."/>
            <person name="Cichocki N."/>
            <person name="Veneault-Fourrey C."/>
            <person name="LaButti K."/>
            <person name="Lindquist E.A."/>
            <person name="Lipzen A."/>
            <person name="Lundell T."/>
            <person name="Morin E."/>
            <person name="Murat C."/>
            <person name="Riley R."/>
            <person name="Ohm R."/>
            <person name="Sun H."/>
            <person name="Tunlid A."/>
            <person name="Henrissat B."/>
            <person name="Grigoriev I.V."/>
            <person name="Hibbett D.S."/>
            <person name="Martin F."/>
        </authorList>
    </citation>
    <scope>NUCLEOTIDE SEQUENCE [LARGE SCALE GENOMIC DNA]</scope>
    <source>
        <strain evidence="2">Foug A</strain>
    </source>
</reference>
<dbReference type="AlphaFoldDB" id="A0A0C3CMW5"/>
<dbReference type="InParanoid" id="A0A0C3CMW5"/>
<organism evidence="1 2">
    <name type="scientific">Scleroderma citrinum Foug A</name>
    <dbReference type="NCBI Taxonomy" id="1036808"/>
    <lineage>
        <taxon>Eukaryota</taxon>
        <taxon>Fungi</taxon>
        <taxon>Dikarya</taxon>
        <taxon>Basidiomycota</taxon>
        <taxon>Agaricomycotina</taxon>
        <taxon>Agaricomycetes</taxon>
        <taxon>Agaricomycetidae</taxon>
        <taxon>Boletales</taxon>
        <taxon>Sclerodermatineae</taxon>
        <taxon>Sclerodermataceae</taxon>
        <taxon>Scleroderma</taxon>
    </lineage>
</organism>
<gene>
    <name evidence="1" type="ORF">SCLCIDRAFT_34757</name>
</gene>
<dbReference type="EMBL" id="KN822812">
    <property type="protein sequence ID" value="KIM50025.1"/>
    <property type="molecule type" value="Genomic_DNA"/>
</dbReference>
<sequence length="121" mass="13058">MGTKKVLACSRKGHSRPAGLWEHSAAGFADKEASLSLPTFTQFFRPSLRRVATSSHARPGRAAVGVAVKPPDESFRRLETARPNSPIYLSQCVLYAALTLGGGRPTGTTNRLTARDTSFRT</sequence>
<evidence type="ECO:0000313" key="2">
    <source>
        <dbReference type="Proteomes" id="UP000053989"/>
    </source>
</evidence>
<dbReference type="HOGENOM" id="CLU_2039457_0_0_1"/>
<reference evidence="1 2" key="1">
    <citation type="submission" date="2014-04" db="EMBL/GenBank/DDBJ databases">
        <authorList>
            <consortium name="DOE Joint Genome Institute"/>
            <person name="Kuo A."/>
            <person name="Kohler A."/>
            <person name="Nagy L.G."/>
            <person name="Floudas D."/>
            <person name="Copeland A."/>
            <person name="Barry K.W."/>
            <person name="Cichocki N."/>
            <person name="Veneault-Fourrey C."/>
            <person name="LaButti K."/>
            <person name="Lindquist E.A."/>
            <person name="Lipzen A."/>
            <person name="Lundell T."/>
            <person name="Morin E."/>
            <person name="Murat C."/>
            <person name="Sun H."/>
            <person name="Tunlid A."/>
            <person name="Henrissat B."/>
            <person name="Grigoriev I.V."/>
            <person name="Hibbett D.S."/>
            <person name="Martin F."/>
            <person name="Nordberg H.P."/>
            <person name="Cantor M.N."/>
            <person name="Hua S.X."/>
        </authorList>
    </citation>
    <scope>NUCLEOTIDE SEQUENCE [LARGE SCALE GENOMIC DNA]</scope>
    <source>
        <strain evidence="1 2">Foug A</strain>
    </source>
</reference>
<evidence type="ECO:0000313" key="1">
    <source>
        <dbReference type="EMBL" id="KIM50025.1"/>
    </source>
</evidence>
<name>A0A0C3CMW5_9AGAM</name>
<protein>
    <submittedName>
        <fullName evidence="1">Uncharacterized protein</fullName>
    </submittedName>
</protein>
<accession>A0A0C3CMW5</accession>
<dbReference type="Proteomes" id="UP000053989">
    <property type="component" value="Unassembled WGS sequence"/>
</dbReference>
<keyword evidence="2" id="KW-1185">Reference proteome</keyword>
<proteinExistence type="predicted"/>